<dbReference type="PROSITE" id="PS01186">
    <property type="entry name" value="EGF_2"/>
    <property type="match status" value="1"/>
</dbReference>
<feature type="transmembrane region" description="Helical" evidence="14">
    <location>
        <begin position="1192"/>
        <end position="1210"/>
    </location>
</feature>
<feature type="domain" description="G-protein coupled receptors family 2 profile 2" evidence="18">
    <location>
        <begin position="1001"/>
        <end position="1240"/>
    </location>
</feature>
<dbReference type="GO" id="GO:0097264">
    <property type="term" value="P:self proteolysis"/>
    <property type="evidence" value="ECO:0007669"/>
    <property type="project" value="UniProtKB-ARBA"/>
</dbReference>
<dbReference type="PANTHER" id="PTHR12011">
    <property type="entry name" value="ADHESION G-PROTEIN COUPLED RECEPTOR"/>
    <property type="match status" value="1"/>
</dbReference>
<dbReference type="InterPro" id="IPR001304">
    <property type="entry name" value="C-type_lectin-like"/>
</dbReference>
<dbReference type="Gene3D" id="3.10.100.10">
    <property type="entry name" value="Mannose-Binding Protein A, subunit A"/>
    <property type="match status" value="2"/>
</dbReference>
<dbReference type="Gene3D" id="1.20.1070.10">
    <property type="entry name" value="Rhodopsin 7-helix transmembrane proteins"/>
    <property type="match status" value="1"/>
</dbReference>
<dbReference type="InterPro" id="IPR000922">
    <property type="entry name" value="Lectin_gal-bd_dom"/>
</dbReference>
<dbReference type="PROSITE" id="PS50041">
    <property type="entry name" value="C_TYPE_LECTIN_2"/>
    <property type="match status" value="2"/>
</dbReference>
<dbReference type="PANTHER" id="PTHR12011:SF347">
    <property type="entry name" value="FI21270P1-RELATED"/>
    <property type="match status" value="1"/>
</dbReference>
<dbReference type="GO" id="GO:0004175">
    <property type="term" value="F:endopeptidase activity"/>
    <property type="evidence" value="ECO:0007669"/>
    <property type="project" value="UniProtKB-ARBA"/>
</dbReference>
<dbReference type="SMART" id="SM00303">
    <property type="entry name" value="GPS"/>
    <property type="match status" value="1"/>
</dbReference>
<keyword evidence="9 14" id="KW-0472">Membrane</keyword>
<feature type="transmembrane region" description="Helical" evidence="14">
    <location>
        <begin position="1035"/>
        <end position="1054"/>
    </location>
</feature>
<evidence type="ECO:0000256" key="2">
    <source>
        <dbReference type="ARBA" id="ARBA00010933"/>
    </source>
</evidence>
<dbReference type="InterPro" id="IPR057244">
    <property type="entry name" value="GAIN_B"/>
</dbReference>
<evidence type="ECO:0000259" key="17">
    <source>
        <dbReference type="PROSITE" id="PS50228"/>
    </source>
</evidence>
<dbReference type="CDD" id="cd22840">
    <property type="entry name" value="Gal_Rha_Lectin_LAT2"/>
    <property type="match status" value="1"/>
</dbReference>
<dbReference type="PROSITE" id="PS50221">
    <property type="entry name" value="GAIN_B"/>
    <property type="match status" value="1"/>
</dbReference>
<dbReference type="InterPro" id="IPR016187">
    <property type="entry name" value="CTDL_fold"/>
</dbReference>
<feature type="transmembrane region" description="Helical" evidence="14">
    <location>
        <begin position="1145"/>
        <end position="1171"/>
    </location>
</feature>
<dbReference type="Gene3D" id="4.10.1240.10">
    <property type="entry name" value="GPCR, family 2, extracellular hormone receptor domain"/>
    <property type="match status" value="1"/>
</dbReference>
<feature type="domain" description="SUEL-type lectin" evidence="17">
    <location>
        <begin position="290"/>
        <end position="372"/>
    </location>
</feature>
<feature type="transmembrane region" description="Helical" evidence="14">
    <location>
        <begin position="57"/>
        <end position="76"/>
    </location>
</feature>
<dbReference type="InterPro" id="IPR000742">
    <property type="entry name" value="EGF"/>
</dbReference>
<dbReference type="InterPro" id="IPR043159">
    <property type="entry name" value="Lectin_gal-bd_sf"/>
</dbReference>
<reference evidence="19" key="1">
    <citation type="journal article" date="2011" name="Genome Res.">
        <title>Deep small RNA sequencing from the nematode Ascaris reveals conservation, functional diversification, and novel developmental profiles.</title>
        <authorList>
            <person name="Wang J."/>
            <person name="Czech B."/>
            <person name="Crunk A."/>
            <person name="Wallace A."/>
            <person name="Mitreva M."/>
            <person name="Hannon G.J."/>
            <person name="Davis R.E."/>
        </authorList>
    </citation>
    <scope>NUCLEOTIDE SEQUENCE</scope>
</reference>
<evidence type="ECO:0000256" key="6">
    <source>
        <dbReference type="ARBA" id="ARBA00022734"/>
    </source>
</evidence>
<dbReference type="Pfam" id="PF00059">
    <property type="entry name" value="Lectin_C"/>
    <property type="match status" value="1"/>
</dbReference>
<keyword evidence="10" id="KW-1015">Disulfide bond</keyword>
<dbReference type="GO" id="GO:0030246">
    <property type="term" value="F:carbohydrate binding"/>
    <property type="evidence" value="ECO:0007669"/>
    <property type="project" value="UniProtKB-KW"/>
</dbReference>
<dbReference type="Gene3D" id="2.60.120.740">
    <property type="match status" value="1"/>
</dbReference>
<dbReference type="Gene3D" id="2.60.220.50">
    <property type="match status" value="1"/>
</dbReference>
<dbReference type="PRINTS" id="PR00249">
    <property type="entry name" value="GPCRSECRETIN"/>
</dbReference>
<dbReference type="CDD" id="cd15440">
    <property type="entry name" value="7tmB2_latrophilin-like_invertebrate"/>
    <property type="match status" value="1"/>
</dbReference>
<accession>F1KR08</accession>
<dbReference type="InterPro" id="IPR017981">
    <property type="entry name" value="GPCR_2-like_7TM"/>
</dbReference>
<dbReference type="GO" id="GO:0005886">
    <property type="term" value="C:plasma membrane"/>
    <property type="evidence" value="ECO:0007669"/>
    <property type="project" value="UniProtKB-SubCell"/>
</dbReference>
<evidence type="ECO:0000256" key="12">
    <source>
        <dbReference type="ARBA" id="ARBA00023224"/>
    </source>
</evidence>
<comment type="similarity">
    <text evidence="2">Belongs to the G-protein coupled receptor 2 family. LN-TM7 subfamily.</text>
</comment>
<protein>
    <submittedName>
        <fullName evidence="19">Latrophilin-3</fullName>
    </submittedName>
</protein>
<evidence type="ECO:0000256" key="10">
    <source>
        <dbReference type="ARBA" id="ARBA00023157"/>
    </source>
</evidence>
<evidence type="ECO:0000256" key="4">
    <source>
        <dbReference type="ARBA" id="ARBA00022692"/>
    </source>
</evidence>
<feature type="compositionally biased region" description="Polar residues" evidence="13">
    <location>
        <begin position="1284"/>
        <end position="1302"/>
    </location>
</feature>
<evidence type="ECO:0000256" key="7">
    <source>
        <dbReference type="ARBA" id="ARBA00022989"/>
    </source>
</evidence>
<dbReference type="InterPro" id="IPR048072">
    <property type="entry name" value="7tmB2_latrophilin-like"/>
</dbReference>
<dbReference type="InterPro" id="IPR046338">
    <property type="entry name" value="GAIN_dom_sf"/>
</dbReference>
<comment type="subcellular location">
    <subcellularLocation>
        <location evidence="1">Cell membrane</location>
        <topology evidence="1">Multi-pass membrane protein</topology>
    </subcellularLocation>
</comment>
<evidence type="ECO:0000256" key="14">
    <source>
        <dbReference type="SAM" id="Phobius"/>
    </source>
</evidence>
<evidence type="ECO:0000259" key="16">
    <source>
        <dbReference type="PROSITE" id="PS50221"/>
    </source>
</evidence>
<dbReference type="InterPro" id="IPR001879">
    <property type="entry name" value="GPCR_2_extracellular_dom"/>
</dbReference>
<evidence type="ECO:0000256" key="13">
    <source>
        <dbReference type="SAM" id="MobiDB-lite"/>
    </source>
</evidence>
<feature type="transmembrane region" description="Helical" evidence="14">
    <location>
        <begin position="1000"/>
        <end position="1023"/>
    </location>
</feature>
<feature type="transmembrane region" description="Helical" evidence="14">
    <location>
        <begin position="1216"/>
        <end position="1239"/>
    </location>
</feature>
<dbReference type="PROSITE" id="PS00022">
    <property type="entry name" value="EGF_1"/>
    <property type="match status" value="1"/>
</dbReference>
<feature type="domain" description="C-type lectin" evidence="15">
    <location>
        <begin position="400"/>
        <end position="521"/>
    </location>
</feature>
<evidence type="ECO:0000256" key="11">
    <source>
        <dbReference type="ARBA" id="ARBA00023170"/>
    </source>
</evidence>
<evidence type="ECO:0000256" key="1">
    <source>
        <dbReference type="ARBA" id="ARBA00004651"/>
    </source>
</evidence>
<name>F1KR08_ASCSU</name>
<feature type="compositionally biased region" description="Basic and acidic residues" evidence="13">
    <location>
        <begin position="1352"/>
        <end position="1362"/>
    </location>
</feature>
<dbReference type="SMART" id="SM00008">
    <property type="entry name" value="HormR"/>
    <property type="match status" value="1"/>
</dbReference>
<feature type="transmembrane region" description="Helical" evidence="14">
    <location>
        <begin position="1066"/>
        <end position="1084"/>
    </location>
</feature>
<keyword evidence="8" id="KW-0297">G-protein coupled receptor</keyword>
<keyword evidence="4 14" id="KW-0812">Transmembrane</keyword>
<keyword evidence="6" id="KW-0430">Lectin</keyword>
<organism evidence="19">
    <name type="scientific">Ascaris suum</name>
    <name type="common">Pig roundworm</name>
    <name type="synonym">Ascaris lumbricoides</name>
    <dbReference type="NCBI Taxonomy" id="6253"/>
    <lineage>
        <taxon>Eukaryota</taxon>
        <taxon>Metazoa</taxon>
        <taxon>Ecdysozoa</taxon>
        <taxon>Nematoda</taxon>
        <taxon>Chromadorea</taxon>
        <taxon>Rhabditida</taxon>
        <taxon>Spirurina</taxon>
        <taxon>Ascaridomorpha</taxon>
        <taxon>Ascaridoidea</taxon>
        <taxon>Ascarididae</taxon>
        <taxon>Ascaris</taxon>
    </lineage>
</organism>
<evidence type="ECO:0000259" key="18">
    <source>
        <dbReference type="PROSITE" id="PS50261"/>
    </source>
</evidence>
<keyword evidence="5" id="KW-0732">Signal</keyword>
<dbReference type="EMBL" id="JI164461">
    <property type="protein sequence ID" value="ADY40312.1"/>
    <property type="molecule type" value="mRNA"/>
</dbReference>
<dbReference type="InterPro" id="IPR036445">
    <property type="entry name" value="GPCR_2_extracell_dom_sf"/>
</dbReference>
<dbReference type="PROSITE" id="PS50228">
    <property type="entry name" value="SUEL_LECTIN"/>
    <property type="match status" value="1"/>
</dbReference>
<keyword evidence="7 14" id="KW-1133">Transmembrane helix</keyword>
<dbReference type="CDD" id="cd00037">
    <property type="entry name" value="CLECT"/>
    <property type="match status" value="2"/>
</dbReference>
<dbReference type="Pfam" id="PF01825">
    <property type="entry name" value="GPS"/>
    <property type="match status" value="1"/>
</dbReference>
<feature type="region of interest" description="Disordered" evidence="13">
    <location>
        <begin position="847"/>
        <end position="870"/>
    </location>
</feature>
<dbReference type="FunFam" id="1.20.1070.10:FF:000352">
    <property type="entry name" value="Latrophilin-like protein 1"/>
    <property type="match status" value="1"/>
</dbReference>
<feature type="transmembrane region" description="Helical" evidence="14">
    <location>
        <begin position="24"/>
        <end position="45"/>
    </location>
</feature>
<evidence type="ECO:0000256" key="9">
    <source>
        <dbReference type="ARBA" id="ARBA00023136"/>
    </source>
</evidence>
<dbReference type="Pfam" id="PF02140">
    <property type="entry name" value="SUEL_Lectin"/>
    <property type="match status" value="1"/>
</dbReference>
<evidence type="ECO:0000256" key="8">
    <source>
        <dbReference type="ARBA" id="ARBA00023040"/>
    </source>
</evidence>
<feature type="domain" description="GAIN-B" evidence="16">
    <location>
        <begin position="832"/>
        <end position="989"/>
    </location>
</feature>
<evidence type="ECO:0000259" key="15">
    <source>
        <dbReference type="PROSITE" id="PS50041"/>
    </source>
</evidence>
<feature type="domain" description="C-type lectin" evidence="15">
    <location>
        <begin position="117"/>
        <end position="247"/>
    </location>
</feature>
<dbReference type="InterPro" id="IPR016186">
    <property type="entry name" value="C-type_lectin-like/link_sf"/>
</dbReference>
<feature type="region of interest" description="Disordered" evidence="13">
    <location>
        <begin position="1282"/>
        <end position="1409"/>
    </location>
</feature>
<dbReference type="InterPro" id="IPR000832">
    <property type="entry name" value="GPCR_2_secretin-like"/>
</dbReference>
<evidence type="ECO:0000256" key="5">
    <source>
        <dbReference type="ARBA" id="ARBA00022729"/>
    </source>
</evidence>
<keyword evidence="3" id="KW-1003">Cell membrane</keyword>
<sequence>MLAKPVEEHNEDNPEVVRGASFSVYIRSSLLLLLLTACYLLARFMGISTTNCKASKIDVIHIITALTVTVLLHVSYVRCDSLRQCEDGRDICMNNGICLLTSQATAHRICRRSETYYNGKCYQLFLQPVSWEQAAKNCHSVEGGLAIIENESERSFISGYLQTEIDATRANDDGLGVWIAGRSIANFSEAVYVWMPQHYLIQNNFWEQGQPLIYSNLTDSCLFVGRQTAYFDWTTSPCALDRYYLCSRNASDDGMQLMNVQCLCVNGYRGEFCDIQPERNGTRSESQSVACNSQPFEFACSSGATIQVDFAAYGYINTEARQMCGSAPTINGVQQESCIALASLQTLKNRCQGLTFCKIDSISSLFPDSPCPAMMPTSLLYRMRCSIESLTRCRNASIYHKGRCYQVNYESEISKRLSWFDANTACSEQGGNLVTTIDEAVNNQLVAAMKGQTNAITNYWIGIITQPSDGLPVTQSGQLVDFVPLNSLLEGRNLCIAYDVSPTFAVWVTQSCSDLNNWICEFAPEPAQHQERPVENYMPRQPHRIVFMGTKSSDQAEISGEQGYCEEHEWNGMRIPPTPACQEVILPCPNPETTIGVVVQKCSCDTQEWLPEPDTNNCTHKWIAELNEAIQNNDPAENISRTLSNNLQRTLQSGIYGGDIIGSVDISEELLPLARRQYNSLYDRNERSTKATAFTEELGEAGDQLLGSVAEPVWMQLNPNVRIAKASTLMSVLEQSAILMADFIFTKQKKMDFDNWALEVQIQKRQTFPMDDVPQIPAMLSSGSSSETQFTHTSSNTYKLTSTFVALPPSHATSTEPPVERVISFSGFSLSPSMSLPPMNVLEESYEQSSGNTQNEALRTPSDGFAASPRMRTVSLDRNPTRLGCYIFKSVGTLLTPHGNKIINSLVIGATVNNPNQSLQLPTSNPVTFTFYHIHTTDVANPQCVFWNSTTNVWSDEGCQMLRTSDESTDCSCSHLTSFAILMDVTGKLDVSLGPASAEALNVITIIGCALSTVCLLISFLIFSCFRSLWNVRNTIHRNLCLCLLIAELVFVIGIDRTENKAVCSAIAVVLHYFFLASFCWMLLEGYQLYLMLIQVFEPDNVKILLYFLWAYGFPAVIVAVSAGVAWPSYGTQTYCWIDANSSTIWAFVGPITVVIIANIVFLAVALKVVMSVKSRDRTKGERIAGWLKGSATLLCLLGITWIFGYMMAISKAELIFAYIFTILNCTQGIFIFVLHVLLNEKVRATLLRFARTQLCCMSESGAAYNSRSYLSSRQKILNMIKGSESSSSDAQRSNGSNSSNGHKTKHDQKASLGEYDETPPRKPTPPPIYLEFRAKAPDDGPQTAESTLESESPKSDEKQQHFTEFGSQNNSESRRSTAPVRRKKFPLGTSAEERGSQYAKHNIIIERF</sequence>
<evidence type="ECO:0000256" key="3">
    <source>
        <dbReference type="ARBA" id="ARBA00022475"/>
    </source>
</evidence>
<dbReference type="SUPFAM" id="SSF56436">
    <property type="entry name" value="C-type lectin-like"/>
    <property type="match status" value="2"/>
</dbReference>
<dbReference type="Pfam" id="PF00002">
    <property type="entry name" value="7tm_2"/>
    <property type="match status" value="1"/>
</dbReference>
<dbReference type="SMART" id="SM00034">
    <property type="entry name" value="CLECT"/>
    <property type="match status" value="2"/>
</dbReference>
<dbReference type="InterPro" id="IPR032471">
    <property type="entry name" value="AGRL2-4_GAIN_subdom_A"/>
</dbReference>
<keyword evidence="11" id="KW-0675">Receptor</keyword>
<dbReference type="SUPFAM" id="SSF81321">
    <property type="entry name" value="Family A G protein-coupled receptor-like"/>
    <property type="match status" value="1"/>
</dbReference>
<proteinExistence type="evidence at transcript level"/>
<feature type="compositionally biased region" description="Polar residues" evidence="13">
    <location>
        <begin position="847"/>
        <end position="857"/>
    </location>
</feature>
<dbReference type="GO" id="GO:0004930">
    <property type="term" value="F:G protein-coupled receptor activity"/>
    <property type="evidence" value="ECO:0007669"/>
    <property type="project" value="UniProtKB-KW"/>
</dbReference>
<feature type="transmembrane region" description="Helical" evidence="14">
    <location>
        <begin position="1104"/>
        <end position="1125"/>
    </location>
</feature>
<dbReference type="PROSITE" id="PS50261">
    <property type="entry name" value="G_PROTEIN_RECEP_F2_4"/>
    <property type="match status" value="1"/>
</dbReference>
<dbReference type="GO" id="GO:0007166">
    <property type="term" value="P:cell surface receptor signaling pathway"/>
    <property type="evidence" value="ECO:0007669"/>
    <property type="project" value="InterPro"/>
</dbReference>
<dbReference type="Pfam" id="PF16489">
    <property type="entry name" value="GAIN"/>
    <property type="match status" value="1"/>
</dbReference>
<dbReference type="Gene3D" id="1.25.40.610">
    <property type="match status" value="1"/>
</dbReference>
<keyword evidence="12" id="KW-0807">Transducer</keyword>
<dbReference type="InterPro" id="IPR000203">
    <property type="entry name" value="GPS"/>
</dbReference>
<evidence type="ECO:0000313" key="19">
    <source>
        <dbReference type="EMBL" id="ADY40312.1"/>
    </source>
</evidence>